<accession>A0A0E9WBR1</accession>
<dbReference type="AlphaFoldDB" id="A0A0E9WBR1"/>
<dbReference type="EMBL" id="GBXM01020753">
    <property type="protein sequence ID" value="JAH87824.1"/>
    <property type="molecule type" value="Transcribed_RNA"/>
</dbReference>
<reference evidence="1" key="2">
    <citation type="journal article" date="2015" name="Fish Shellfish Immunol.">
        <title>Early steps in the European eel (Anguilla anguilla)-Vibrio vulnificus interaction in the gills: Role of the RtxA13 toxin.</title>
        <authorList>
            <person name="Callol A."/>
            <person name="Pajuelo D."/>
            <person name="Ebbesson L."/>
            <person name="Teles M."/>
            <person name="MacKenzie S."/>
            <person name="Amaro C."/>
        </authorList>
    </citation>
    <scope>NUCLEOTIDE SEQUENCE</scope>
</reference>
<reference evidence="1" key="1">
    <citation type="submission" date="2014-11" db="EMBL/GenBank/DDBJ databases">
        <authorList>
            <person name="Amaro Gonzalez C."/>
        </authorList>
    </citation>
    <scope>NUCLEOTIDE SEQUENCE</scope>
</reference>
<protein>
    <submittedName>
        <fullName evidence="1">Uncharacterized protein</fullName>
    </submittedName>
</protein>
<evidence type="ECO:0000313" key="1">
    <source>
        <dbReference type="EMBL" id="JAH87824.1"/>
    </source>
</evidence>
<proteinExistence type="predicted"/>
<organism evidence="1">
    <name type="scientific">Anguilla anguilla</name>
    <name type="common">European freshwater eel</name>
    <name type="synonym">Muraena anguilla</name>
    <dbReference type="NCBI Taxonomy" id="7936"/>
    <lineage>
        <taxon>Eukaryota</taxon>
        <taxon>Metazoa</taxon>
        <taxon>Chordata</taxon>
        <taxon>Craniata</taxon>
        <taxon>Vertebrata</taxon>
        <taxon>Euteleostomi</taxon>
        <taxon>Actinopterygii</taxon>
        <taxon>Neopterygii</taxon>
        <taxon>Teleostei</taxon>
        <taxon>Anguilliformes</taxon>
        <taxon>Anguillidae</taxon>
        <taxon>Anguilla</taxon>
    </lineage>
</organism>
<name>A0A0E9WBR1_ANGAN</name>
<sequence>MRSPYRPRKSWQHTADTKSQFCVEKVKCDAKLRSLYCLIVRIHAIL</sequence>